<proteinExistence type="predicted"/>
<organism evidence="1 2">
    <name type="scientific">Sphingobacterium spiritivorum</name>
    <name type="common">Flavobacterium spiritivorum</name>
    <dbReference type="NCBI Taxonomy" id="258"/>
    <lineage>
        <taxon>Bacteria</taxon>
        <taxon>Pseudomonadati</taxon>
        <taxon>Bacteroidota</taxon>
        <taxon>Sphingobacteriia</taxon>
        <taxon>Sphingobacteriales</taxon>
        <taxon>Sphingobacteriaceae</taxon>
        <taxon>Sphingobacterium</taxon>
    </lineage>
</organism>
<dbReference type="EMBL" id="UGYW01000002">
    <property type="protein sequence ID" value="SUJ25811.1"/>
    <property type="molecule type" value="Genomic_DNA"/>
</dbReference>
<evidence type="ECO:0000313" key="1">
    <source>
        <dbReference type="EMBL" id="SUJ25811.1"/>
    </source>
</evidence>
<evidence type="ECO:0000313" key="2">
    <source>
        <dbReference type="Proteomes" id="UP000254893"/>
    </source>
</evidence>
<sequence>MIKLAIKERFSLPETSYILDRRSIILDNGTFVTLAEELEGVALVTLANGHMHTIIADSADAFENHHSMMLFAFKSQICLLEDLSTLKIWNTDLDVSAEISITGKELFSTYSMFDLTPRISGVSAIGQINNTYAIIFSEPIASQNNRYLAFLHIDFSKQTAQWQQVISLNTEDYPMDRFGGFEAEDMPEDAPIIGHVISMDNKLLAFAEGSDTMSLNRYGMDFYTYGEIDSSGKLINRLLEQKGFKRDTKKHGVRGVFTSSQQYLILTPVFKSDEWKGKQKLLTIQDNKLLDIELPRGFKDFKVIEHFNEEYWLTDNRNEILCCTEVTV</sequence>
<dbReference type="RefSeq" id="WP_115171242.1">
    <property type="nucleotide sequence ID" value="NZ_UGYW01000002.1"/>
</dbReference>
<dbReference type="Proteomes" id="UP000254893">
    <property type="component" value="Unassembled WGS sequence"/>
</dbReference>
<accession>A0A380CPL6</accession>
<name>A0A380CPL6_SPHSI</name>
<gene>
    <name evidence="1" type="ORF">NCTC11388_03861</name>
</gene>
<reference evidence="1 2" key="1">
    <citation type="submission" date="2018-06" db="EMBL/GenBank/DDBJ databases">
        <authorList>
            <consortium name="Pathogen Informatics"/>
            <person name="Doyle S."/>
        </authorList>
    </citation>
    <scope>NUCLEOTIDE SEQUENCE [LARGE SCALE GENOMIC DNA]</scope>
    <source>
        <strain evidence="1 2">NCTC11388</strain>
    </source>
</reference>
<protein>
    <submittedName>
        <fullName evidence="1">Uncharacterized protein</fullName>
    </submittedName>
</protein>
<dbReference type="AlphaFoldDB" id="A0A380CPL6"/>